<feature type="transmembrane region" description="Helical" evidence="2">
    <location>
        <begin position="124"/>
        <end position="153"/>
    </location>
</feature>
<feature type="transmembrane region" description="Helical" evidence="2">
    <location>
        <begin position="189"/>
        <end position="211"/>
    </location>
</feature>
<evidence type="ECO:0000256" key="1">
    <source>
        <dbReference type="SAM" id="MobiDB-lite"/>
    </source>
</evidence>
<dbReference type="GO" id="GO:0033644">
    <property type="term" value="C:host cell membrane"/>
    <property type="evidence" value="ECO:0007669"/>
    <property type="project" value="UniProtKB-SubCell"/>
</dbReference>
<evidence type="ECO:0000313" key="3">
    <source>
        <dbReference type="EMBL" id="MBA1143903.1"/>
    </source>
</evidence>
<accession>A0A838BCA1</accession>
<keyword evidence="4" id="KW-1185">Reference proteome</keyword>
<keyword evidence="2" id="KW-1133">Transmembrane helix</keyword>
<keyword evidence="2" id="KW-0812">Transmembrane</keyword>
<reference evidence="3 4" key="1">
    <citation type="submission" date="2020-07" db="EMBL/GenBank/DDBJ databases">
        <title>Definition of the novel symbiovar canariense within Mesorhizobium novociceri, a new species of genus Mesorhizobium nodulating Cicer canariense in the Caldera de Taburiente National Park (La Palma, Canary Islands).</title>
        <authorList>
            <person name="Leon-Barrios M."/>
            <person name="Perez-Yepez J."/>
            <person name="Flores-Felix J.D."/>
            <person name="Ramirez-Baena M.H."/>
            <person name="Pulido-Suarez L."/>
            <person name="Igual J.M."/>
            <person name="Velazquez E."/>
            <person name="Peix A."/>
        </authorList>
    </citation>
    <scope>NUCLEOTIDE SEQUENCE [LARGE SCALE GENOMIC DNA]</scope>
    <source>
        <strain evidence="3 4">CCANP35</strain>
    </source>
</reference>
<dbReference type="RefSeq" id="WP_181060864.1">
    <property type="nucleotide sequence ID" value="NZ_JACDTY010000017.1"/>
</dbReference>
<proteinExistence type="predicted"/>
<dbReference type="PROSITE" id="PS51257">
    <property type="entry name" value="PROKAR_LIPOPROTEIN"/>
    <property type="match status" value="1"/>
</dbReference>
<comment type="caution">
    <text evidence="3">The sequence shown here is derived from an EMBL/GenBank/DDBJ whole genome shotgun (WGS) entry which is preliminary data.</text>
</comment>
<protein>
    <submittedName>
        <fullName evidence="3">Uncharacterized protein</fullName>
    </submittedName>
</protein>
<organism evidence="3 4">
    <name type="scientific">Mesorhizobium neociceri</name>
    <dbReference type="NCBI Taxonomy" id="1307853"/>
    <lineage>
        <taxon>Bacteria</taxon>
        <taxon>Pseudomonadati</taxon>
        <taxon>Pseudomonadota</taxon>
        <taxon>Alphaproteobacteria</taxon>
        <taxon>Hyphomicrobiales</taxon>
        <taxon>Phyllobacteriaceae</taxon>
        <taxon>Mesorhizobium</taxon>
    </lineage>
</organism>
<sequence length="332" mass="34203">MTKVIGGPLPEAGMTQVDTQTSNSVFGSCKSVAEVTPPPVPDDAPGSDSAPTLPPPRAFAAMDMAATLLALQMKMADTEAAGSMADVRDRAKLQKLENEKIARNIIDAAQKLRKAKKSSKFKKIFGWVAVALTCVAAVATGGAFAIAAAAVAVTVGTLAETGVIDKMTQSIAKRLMEDEGMGDRQSKQWAAWITVGIVLACSLASLGAGAVSGGWSAATSVATKLTSQMGTVAKIAAAGQRLATAAQAGEAVASVGASVAAVASAAQQKQATDTQAQTLGIRKSLARLAQLQEDDIEHIRELFLGIKTMTQRVVDAIQEQTRSASIVIRNIG</sequence>
<evidence type="ECO:0000313" key="4">
    <source>
        <dbReference type="Proteomes" id="UP000558284"/>
    </source>
</evidence>
<dbReference type="EMBL" id="JACDTY010000017">
    <property type="protein sequence ID" value="MBA1143903.1"/>
    <property type="molecule type" value="Genomic_DNA"/>
</dbReference>
<dbReference type="Proteomes" id="UP000558284">
    <property type="component" value="Unassembled WGS sequence"/>
</dbReference>
<evidence type="ECO:0000256" key="2">
    <source>
        <dbReference type="SAM" id="Phobius"/>
    </source>
</evidence>
<keyword evidence="2" id="KW-0472">Membrane</keyword>
<gene>
    <name evidence="3" type="ORF">H0241_27200</name>
</gene>
<dbReference type="AlphaFoldDB" id="A0A838BCA1"/>
<name>A0A838BCA1_9HYPH</name>
<feature type="region of interest" description="Disordered" evidence="1">
    <location>
        <begin position="34"/>
        <end position="55"/>
    </location>
</feature>